<dbReference type="GO" id="GO:0035091">
    <property type="term" value="F:phosphatidylinositol binding"/>
    <property type="evidence" value="ECO:0007669"/>
    <property type="project" value="InterPro"/>
</dbReference>
<dbReference type="FunCoup" id="A0A6J1X824">
    <property type="interactions" value="959"/>
</dbReference>
<dbReference type="PANTHER" id="PTHR22999:SF40">
    <property type="entry name" value="PX DOMAIN-CONTAINING PROTEIN KINASE-LIKE PROTEIN"/>
    <property type="match status" value="1"/>
</dbReference>
<dbReference type="InterPro" id="IPR036871">
    <property type="entry name" value="PX_dom_sf"/>
</dbReference>
<evidence type="ECO:0000256" key="3">
    <source>
        <dbReference type="SAM" id="MobiDB-lite"/>
    </source>
</evidence>
<sequence length="555" mass="62452">MAIFEKTSQTKAIVDDTEKLICVVENAQNINKHTEYVLRVQRGPCKENKWNVPRRYRDFAALHSSLQPANIALPLPPKKLIGNMQPSFIAERQIALQNYINEVLKHQILALSLQVRSFLDPNNYSLNITEQALQTMSIALRGHGRYELKCPLSDVGWRIRKHYFLVTDAESRTNCLLSWQNYGPDKYLSEKEMQTAFKSLLNISHPYIDQILAIHNLETGAYVVRRIHENGSLRDMLYGTDYDKNYLSKYGNPKVRKPLTDGQISHYGYQMLQALKFLHDKGLPHGHIHPGNIAIENQRVLLMDIENIIIGVPCLYRPQLLELRRTATAEAVDVYCFGHTLYEMAFARPLHDHYCDIYPDGISNELESVLRLCLSSTSCKHGGPSLLHLLAHPFFSRAPLNGLTSMHDDERAHLKFPLPIKDELKAAVAQMESRLKSDQKLVRSTKREVRIQEILSSEEELRKQKRRAKKRESVWKSTSSLAETVRSQSASTASSPTPPSIPGEPTGNGACTPASGAAAGITPPAGAARESSGRAALLDAICSFDKSRLARVNSR</sequence>
<dbReference type="GO" id="GO:0005769">
    <property type="term" value="C:early endosome"/>
    <property type="evidence" value="ECO:0007669"/>
    <property type="project" value="TreeGrafter"/>
</dbReference>
<name>A0A6J1X824_GALME</name>
<feature type="domain" description="Protein kinase" evidence="4">
    <location>
        <begin position="135"/>
        <end position="395"/>
    </location>
</feature>
<evidence type="ECO:0000259" key="5">
    <source>
        <dbReference type="PROSITE" id="PS50195"/>
    </source>
</evidence>
<dbReference type="GO" id="GO:0008333">
    <property type="term" value="P:endosome to lysosome transport"/>
    <property type="evidence" value="ECO:0007669"/>
    <property type="project" value="TreeGrafter"/>
</dbReference>
<feature type="region of interest" description="Disordered" evidence="3">
    <location>
        <begin position="460"/>
        <end position="532"/>
    </location>
</feature>
<accession>A0A6J1X824</accession>
<organism evidence="6 7">
    <name type="scientific">Galleria mellonella</name>
    <name type="common">Greater wax moth</name>
    <dbReference type="NCBI Taxonomy" id="7137"/>
    <lineage>
        <taxon>Eukaryota</taxon>
        <taxon>Metazoa</taxon>
        <taxon>Ecdysozoa</taxon>
        <taxon>Arthropoda</taxon>
        <taxon>Hexapoda</taxon>
        <taxon>Insecta</taxon>
        <taxon>Pterygota</taxon>
        <taxon>Neoptera</taxon>
        <taxon>Endopterygota</taxon>
        <taxon>Lepidoptera</taxon>
        <taxon>Glossata</taxon>
        <taxon>Ditrysia</taxon>
        <taxon>Pyraloidea</taxon>
        <taxon>Pyralidae</taxon>
        <taxon>Galleriinae</taxon>
        <taxon>Galleria</taxon>
    </lineage>
</organism>
<dbReference type="KEGG" id="gmw:113521695"/>
<dbReference type="Gene3D" id="1.10.510.10">
    <property type="entry name" value="Transferase(Phosphotransferase) domain 1"/>
    <property type="match status" value="1"/>
</dbReference>
<dbReference type="SMART" id="SM00220">
    <property type="entry name" value="S_TKc"/>
    <property type="match status" value="1"/>
</dbReference>
<protein>
    <submittedName>
        <fullName evidence="7">PX domain-containing protein kinase-like protein isoform X1</fullName>
    </submittedName>
</protein>
<dbReference type="Pfam" id="PF00069">
    <property type="entry name" value="Pkinase"/>
    <property type="match status" value="1"/>
</dbReference>
<dbReference type="SMART" id="SM00312">
    <property type="entry name" value="PX"/>
    <property type="match status" value="1"/>
</dbReference>
<feature type="compositionally biased region" description="Low complexity" evidence="3">
    <location>
        <begin position="513"/>
        <end position="532"/>
    </location>
</feature>
<dbReference type="Pfam" id="PF00787">
    <property type="entry name" value="PX"/>
    <property type="match status" value="1"/>
</dbReference>
<comment type="subcellular location">
    <subcellularLocation>
        <location evidence="1">Cytoplasm</location>
    </subcellularLocation>
</comment>
<dbReference type="InterPro" id="IPR051837">
    <property type="entry name" value="SortingNexin/PXDomain-PKLike"/>
</dbReference>
<dbReference type="GO" id="GO:0006622">
    <property type="term" value="P:protein targeting to lysosome"/>
    <property type="evidence" value="ECO:0007669"/>
    <property type="project" value="TreeGrafter"/>
</dbReference>
<keyword evidence="2" id="KW-0963">Cytoplasm</keyword>
<dbReference type="GO" id="GO:0043271">
    <property type="term" value="P:negative regulation of monoatomic ion transport"/>
    <property type="evidence" value="ECO:0007669"/>
    <property type="project" value="TreeGrafter"/>
</dbReference>
<reference evidence="7" key="1">
    <citation type="submission" date="2025-08" db="UniProtKB">
        <authorList>
            <consortium name="RefSeq"/>
        </authorList>
    </citation>
    <scope>IDENTIFICATION</scope>
    <source>
        <tissue evidence="7">Whole larvae</tissue>
    </source>
</reference>
<dbReference type="GeneID" id="113521695"/>
<dbReference type="AlphaFoldDB" id="A0A6J1X824"/>
<dbReference type="InterPro" id="IPR000719">
    <property type="entry name" value="Prot_kinase_dom"/>
</dbReference>
<gene>
    <name evidence="7" type="primary">LOC113521695</name>
</gene>
<dbReference type="InterPro" id="IPR011009">
    <property type="entry name" value="Kinase-like_dom_sf"/>
</dbReference>
<feature type="compositionally biased region" description="Polar residues" evidence="3">
    <location>
        <begin position="475"/>
        <end position="488"/>
    </location>
</feature>
<dbReference type="Proteomes" id="UP001652740">
    <property type="component" value="Unplaced"/>
</dbReference>
<dbReference type="InterPro" id="IPR001683">
    <property type="entry name" value="PX_dom"/>
</dbReference>
<dbReference type="GO" id="GO:0005524">
    <property type="term" value="F:ATP binding"/>
    <property type="evidence" value="ECO:0007669"/>
    <property type="project" value="InterPro"/>
</dbReference>
<evidence type="ECO:0000256" key="1">
    <source>
        <dbReference type="ARBA" id="ARBA00004496"/>
    </source>
</evidence>
<evidence type="ECO:0000256" key="2">
    <source>
        <dbReference type="ARBA" id="ARBA00022490"/>
    </source>
</evidence>
<dbReference type="PANTHER" id="PTHR22999">
    <property type="entry name" value="PX SERINE/THREONINE KINASE PXK"/>
    <property type="match status" value="1"/>
</dbReference>
<dbReference type="SUPFAM" id="SSF64268">
    <property type="entry name" value="PX domain"/>
    <property type="match status" value="1"/>
</dbReference>
<dbReference type="GO" id="GO:0005886">
    <property type="term" value="C:plasma membrane"/>
    <property type="evidence" value="ECO:0007669"/>
    <property type="project" value="TreeGrafter"/>
</dbReference>
<dbReference type="RefSeq" id="XP_026763122.2">
    <property type="nucleotide sequence ID" value="XM_026907321.3"/>
</dbReference>
<evidence type="ECO:0000259" key="4">
    <source>
        <dbReference type="PROSITE" id="PS50011"/>
    </source>
</evidence>
<dbReference type="GO" id="GO:0004672">
    <property type="term" value="F:protein kinase activity"/>
    <property type="evidence" value="ECO:0007669"/>
    <property type="project" value="InterPro"/>
</dbReference>
<dbReference type="PROSITE" id="PS50011">
    <property type="entry name" value="PROTEIN_KINASE_DOM"/>
    <property type="match status" value="1"/>
</dbReference>
<dbReference type="PROSITE" id="PS50195">
    <property type="entry name" value="PX"/>
    <property type="match status" value="1"/>
</dbReference>
<dbReference type="Gene3D" id="3.30.1520.10">
    <property type="entry name" value="Phox-like domain"/>
    <property type="match status" value="1"/>
</dbReference>
<dbReference type="GO" id="GO:0005770">
    <property type="term" value="C:late endosome"/>
    <property type="evidence" value="ECO:0007669"/>
    <property type="project" value="TreeGrafter"/>
</dbReference>
<dbReference type="InParanoid" id="A0A6J1X824"/>
<dbReference type="SUPFAM" id="SSF56112">
    <property type="entry name" value="Protein kinase-like (PK-like)"/>
    <property type="match status" value="1"/>
</dbReference>
<keyword evidence="6" id="KW-1185">Reference proteome</keyword>
<proteinExistence type="predicted"/>
<dbReference type="GO" id="GO:0045022">
    <property type="term" value="P:early endosome to late endosome transport"/>
    <property type="evidence" value="ECO:0007669"/>
    <property type="project" value="TreeGrafter"/>
</dbReference>
<evidence type="ECO:0000313" key="6">
    <source>
        <dbReference type="Proteomes" id="UP001652740"/>
    </source>
</evidence>
<evidence type="ECO:0000313" key="7">
    <source>
        <dbReference type="RefSeq" id="XP_026763122.2"/>
    </source>
</evidence>
<feature type="domain" description="PX" evidence="5">
    <location>
        <begin position="14"/>
        <end position="126"/>
    </location>
</feature>